<feature type="compositionally biased region" description="Basic residues" evidence="1">
    <location>
        <begin position="165"/>
        <end position="175"/>
    </location>
</feature>
<feature type="compositionally biased region" description="Polar residues" evidence="1">
    <location>
        <begin position="332"/>
        <end position="343"/>
    </location>
</feature>
<dbReference type="Proteomes" id="UP000799757">
    <property type="component" value="Unassembled WGS sequence"/>
</dbReference>
<reference evidence="2" key="1">
    <citation type="journal article" date="2020" name="Stud. Mycol.">
        <title>101 Dothideomycetes genomes: a test case for predicting lifestyles and emergence of pathogens.</title>
        <authorList>
            <person name="Haridas S."/>
            <person name="Albert R."/>
            <person name="Binder M."/>
            <person name="Bloem J."/>
            <person name="Labutti K."/>
            <person name="Salamov A."/>
            <person name="Andreopoulos B."/>
            <person name="Baker S."/>
            <person name="Barry K."/>
            <person name="Bills G."/>
            <person name="Bluhm B."/>
            <person name="Cannon C."/>
            <person name="Castanera R."/>
            <person name="Culley D."/>
            <person name="Daum C."/>
            <person name="Ezra D."/>
            <person name="Gonzalez J."/>
            <person name="Henrissat B."/>
            <person name="Kuo A."/>
            <person name="Liang C."/>
            <person name="Lipzen A."/>
            <person name="Lutzoni F."/>
            <person name="Magnuson J."/>
            <person name="Mondo S."/>
            <person name="Nolan M."/>
            <person name="Ohm R."/>
            <person name="Pangilinan J."/>
            <person name="Park H.-J."/>
            <person name="Ramirez L."/>
            <person name="Alfaro M."/>
            <person name="Sun H."/>
            <person name="Tritt A."/>
            <person name="Yoshinaga Y."/>
            <person name="Zwiers L.-H."/>
            <person name="Turgeon B."/>
            <person name="Goodwin S."/>
            <person name="Spatafora J."/>
            <person name="Crous P."/>
            <person name="Grigoriev I."/>
        </authorList>
    </citation>
    <scope>NUCLEOTIDE SEQUENCE</scope>
    <source>
        <strain evidence="2">CBS 109.77</strain>
    </source>
</reference>
<feature type="compositionally biased region" description="Polar residues" evidence="1">
    <location>
        <begin position="112"/>
        <end position="125"/>
    </location>
</feature>
<accession>A0A6A6WTS4</accession>
<feature type="region of interest" description="Disordered" evidence="1">
    <location>
        <begin position="87"/>
        <end position="143"/>
    </location>
</feature>
<feature type="region of interest" description="Disordered" evidence="1">
    <location>
        <begin position="315"/>
        <end position="381"/>
    </location>
</feature>
<keyword evidence="3" id="KW-1185">Reference proteome</keyword>
<feature type="region of interest" description="Disordered" evidence="1">
    <location>
        <begin position="155"/>
        <end position="196"/>
    </location>
</feature>
<evidence type="ECO:0000313" key="2">
    <source>
        <dbReference type="EMBL" id="KAF2787479.1"/>
    </source>
</evidence>
<feature type="compositionally biased region" description="Basic residues" evidence="1">
    <location>
        <begin position="101"/>
        <end position="111"/>
    </location>
</feature>
<feature type="compositionally biased region" description="Low complexity" evidence="1">
    <location>
        <begin position="1"/>
        <end position="22"/>
    </location>
</feature>
<feature type="region of interest" description="Disordered" evidence="1">
    <location>
        <begin position="251"/>
        <end position="294"/>
    </location>
</feature>
<feature type="compositionally biased region" description="Acidic residues" evidence="1">
    <location>
        <begin position="132"/>
        <end position="142"/>
    </location>
</feature>
<dbReference type="EMBL" id="MU002314">
    <property type="protein sequence ID" value="KAF2787479.1"/>
    <property type="molecule type" value="Genomic_DNA"/>
</dbReference>
<feature type="region of interest" description="Disordered" evidence="1">
    <location>
        <begin position="1"/>
        <end position="70"/>
    </location>
</feature>
<organism evidence="2 3">
    <name type="scientific">Melanomma pulvis-pyrius CBS 109.77</name>
    <dbReference type="NCBI Taxonomy" id="1314802"/>
    <lineage>
        <taxon>Eukaryota</taxon>
        <taxon>Fungi</taxon>
        <taxon>Dikarya</taxon>
        <taxon>Ascomycota</taxon>
        <taxon>Pezizomycotina</taxon>
        <taxon>Dothideomycetes</taxon>
        <taxon>Pleosporomycetidae</taxon>
        <taxon>Pleosporales</taxon>
        <taxon>Melanommataceae</taxon>
        <taxon>Melanomma</taxon>
    </lineage>
</organism>
<feature type="compositionally biased region" description="Low complexity" evidence="1">
    <location>
        <begin position="38"/>
        <end position="61"/>
    </location>
</feature>
<evidence type="ECO:0000256" key="1">
    <source>
        <dbReference type="SAM" id="MobiDB-lite"/>
    </source>
</evidence>
<name>A0A6A6WTS4_9PLEO</name>
<gene>
    <name evidence="2" type="ORF">K505DRAFT_257607</name>
</gene>
<dbReference type="OrthoDB" id="3946385at2759"/>
<protein>
    <submittedName>
        <fullName evidence="2">Uncharacterized protein</fullName>
    </submittedName>
</protein>
<proteinExistence type="predicted"/>
<evidence type="ECO:0000313" key="3">
    <source>
        <dbReference type="Proteomes" id="UP000799757"/>
    </source>
</evidence>
<dbReference type="AlphaFoldDB" id="A0A6A6WTS4"/>
<sequence>MNSTATTPKAAATLATKDAAATGPNRQRRRPRKLNKEPAAQSSASIATPATTTPVAVSTSTGEIPPPASTLELEALKSRVRGLEAKVEQLYNSSTEARSARSPRRRGKARKGSSTTQVPTIPSTAADTGTVVEEEGEEEADEELVRLEGELEIARQDLEAYQPRSRTRPRPRTRRTMSADEDEDVEEIPRDGIGGTVVEEMARKGDRQVTLSGNYRIPLPASVSMTDVKSIQSGVSAAQNVAKSFLEQRRAQAKLGTVDSSSKAQMPKKGKQGAGASTAVSTETTGEGGKSWGEWFGGYSVAISRAVKNIEAEAALETQKTGAVGRKRPTQAGRTASTKSTVAKPSKGNAGAVPKTGQGQRPPLKPSAGNMSSEQVHGLMK</sequence>